<dbReference type="EMBL" id="CAJOBH010005973">
    <property type="protein sequence ID" value="CAF4041209.1"/>
    <property type="molecule type" value="Genomic_DNA"/>
</dbReference>
<keyword evidence="1" id="KW-0472">Membrane</keyword>
<evidence type="ECO:0000256" key="1">
    <source>
        <dbReference type="SAM" id="Phobius"/>
    </source>
</evidence>
<dbReference type="Proteomes" id="UP000681967">
    <property type="component" value="Unassembled WGS sequence"/>
</dbReference>
<feature type="domain" description="Fibronectin type-III" evidence="2">
    <location>
        <begin position="122"/>
        <end position="214"/>
    </location>
</feature>
<feature type="transmembrane region" description="Helical" evidence="1">
    <location>
        <begin position="320"/>
        <end position="344"/>
    </location>
</feature>
<dbReference type="SMART" id="SM00060">
    <property type="entry name" value="FN3"/>
    <property type="match status" value="1"/>
</dbReference>
<dbReference type="GO" id="GO:0016020">
    <property type="term" value="C:membrane"/>
    <property type="evidence" value="ECO:0007669"/>
    <property type="project" value="UniProtKB-SubCell"/>
</dbReference>
<protein>
    <recommendedName>
        <fullName evidence="2">Fibronectin type-III domain-containing protein</fullName>
    </recommendedName>
</protein>
<dbReference type="Gene3D" id="2.60.40.10">
    <property type="entry name" value="Immunoglobulins"/>
    <property type="match status" value="1"/>
</dbReference>
<evidence type="ECO:0000259" key="2">
    <source>
        <dbReference type="PROSITE" id="PS50853"/>
    </source>
</evidence>
<accession>A0A8S2P7Y0</accession>
<organism evidence="3 4">
    <name type="scientific">Rotaria magnacalcarata</name>
    <dbReference type="NCBI Taxonomy" id="392030"/>
    <lineage>
        <taxon>Eukaryota</taxon>
        <taxon>Metazoa</taxon>
        <taxon>Spiralia</taxon>
        <taxon>Gnathifera</taxon>
        <taxon>Rotifera</taxon>
        <taxon>Eurotatoria</taxon>
        <taxon>Bdelloidea</taxon>
        <taxon>Philodinida</taxon>
        <taxon>Philodinidae</taxon>
        <taxon>Rotaria</taxon>
    </lineage>
</organism>
<keyword evidence="1" id="KW-1133">Transmembrane helix</keyword>
<sequence length="445" mass="52264">MYHTDFNGYYFHTIYYLLFSFLLIKLTSSSLTNIHQVNEAVFINPETNSATIRCPLDLKHDFNIQWYDAINNRYETDHQGYYHINGVEPYDRELICSSVSRTGIEEDDQYRIKIRMYDRPLPIRHVAILHRTNTTLTLQWKEENYNRNANISYYELILRHNHTIKSHVLVNHTQTTYTFASLQPHTLYSIEISVIDIWQRSSQSTRTTERTLRKNENFSSHKLIDRQLLHQSISCYHINHELLLIELNRSRFLTRNPIYNLTIYNNEDHVYITANISDVAENYSVILKNNLIGSDKHDKLNITILCSISRIVPVNQTSKATIGFIIIIILFFIIVAILVALIVYRKRVQVVVPNSLIDQVDTFRKNRNACFVQINDSSIDNAAKILEKEYQEYDSKPIPIYRFPAYVAYLHKDSDFGFIRLFENICESSKANKFPASVAQIEYNQ</sequence>
<dbReference type="SUPFAM" id="SSF49265">
    <property type="entry name" value="Fibronectin type III"/>
    <property type="match status" value="1"/>
</dbReference>
<dbReference type="Pfam" id="PF00041">
    <property type="entry name" value="fn3"/>
    <property type="match status" value="1"/>
</dbReference>
<feature type="non-terminal residue" evidence="3">
    <location>
        <position position="445"/>
    </location>
</feature>
<evidence type="ECO:0000313" key="4">
    <source>
        <dbReference type="Proteomes" id="UP000681967"/>
    </source>
</evidence>
<dbReference type="AlphaFoldDB" id="A0A8S2P7Y0"/>
<dbReference type="CDD" id="cd00063">
    <property type="entry name" value="FN3"/>
    <property type="match status" value="1"/>
</dbReference>
<dbReference type="PANTHER" id="PTHR46957:SF3">
    <property type="entry name" value="CYTOKINE RECEPTOR"/>
    <property type="match status" value="1"/>
</dbReference>
<keyword evidence="1" id="KW-0812">Transmembrane</keyword>
<evidence type="ECO:0000313" key="3">
    <source>
        <dbReference type="EMBL" id="CAF4041209.1"/>
    </source>
</evidence>
<gene>
    <name evidence="3" type="ORF">BYL167_LOCUS15892</name>
</gene>
<dbReference type="PANTHER" id="PTHR46957">
    <property type="entry name" value="CYTOKINE RECEPTOR"/>
    <property type="match status" value="1"/>
</dbReference>
<dbReference type="InterPro" id="IPR003961">
    <property type="entry name" value="FN3_dom"/>
</dbReference>
<dbReference type="InterPro" id="IPR050713">
    <property type="entry name" value="RTP_Phos/Ushers"/>
</dbReference>
<comment type="caution">
    <text evidence="3">The sequence shown here is derived from an EMBL/GenBank/DDBJ whole genome shotgun (WGS) entry which is preliminary data.</text>
</comment>
<name>A0A8S2P7Y0_9BILA</name>
<dbReference type="InterPro" id="IPR036116">
    <property type="entry name" value="FN3_sf"/>
</dbReference>
<proteinExistence type="predicted"/>
<feature type="transmembrane region" description="Helical" evidence="1">
    <location>
        <begin position="6"/>
        <end position="24"/>
    </location>
</feature>
<reference evidence="3" key="1">
    <citation type="submission" date="2021-02" db="EMBL/GenBank/DDBJ databases">
        <authorList>
            <person name="Nowell W R."/>
        </authorList>
    </citation>
    <scope>NUCLEOTIDE SEQUENCE</scope>
</reference>
<dbReference type="PROSITE" id="PS50853">
    <property type="entry name" value="FN3"/>
    <property type="match status" value="1"/>
</dbReference>
<dbReference type="InterPro" id="IPR013783">
    <property type="entry name" value="Ig-like_fold"/>
</dbReference>